<evidence type="ECO:0000256" key="4">
    <source>
        <dbReference type="PROSITE-ProRule" id="PRU00236"/>
    </source>
</evidence>
<dbReference type="Proteomes" id="UP001596501">
    <property type="component" value="Unassembled WGS sequence"/>
</dbReference>
<dbReference type="Pfam" id="PF02146">
    <property type="entry name" value="SIR2"/>
    <property type="match status" value="1"/>
</dbReference>
<proteinExistence type="predicted"/>
<keyword evidence="2" id="KW-0808">Transferase</keyword>
<dbReference type="InterPro" id="IPR050134">
    <property type="entry name" value="NAD-dep_sirtuin_deacylases"/>
</dbReference>
<dbReference type="InterPro" id="IPR026590">
    <property type="entry name" value="Ssirtuin_cat_dom"/>
</dbReference>
<dbReference type="PROSITE" id="PS50305">
    <property type="entry name" value="SIRTUIN"/>
    <property type="match status" value="1"/>
</dbReference>
<dbReference type="EC" id="2.3.1.286" evidence="1"/>
<name>A0ABW2QQJ6_9BURK</name>
<dbReference type="RefSeq" id="WP_382227688.1">
    <property type="nucleotide sequence ID" value="NZ_JBHTCA010000030.1"/>
</dbReference>
<evidence type="ECO:0000313" key="6">
    <source>
        <dbReference type="EMBL" id="MFC7411361.1"/>
    </source>
</evidence>
<dbReference type="InterPro" id="IPR003000">
    <property type="entry name" value="Sirtuin"/>
</dbReference>
<gene>
    <name evidence="6" type="ORF">ACFQPB_21090</name>
</gene>
<keyword evidence="3" id="KW-0520">NAD</keyword>
<dbReference type="Gene3D" id="3.30.1600.10">
    <property type="entry name" value="SIR2/SIRT2 'Small Domain"/>
    <property type="match status" value="1"/>
</dbReference>
<dbReference type="SUPFAM" id="SSF52467">
    <property type="entry name" value="DHS-like NAD/FAD-binding domain"/>
    <property type="match status" value="1"/>
</dbReference>
<comment type="caution">
    <text evidence="6">The sequence shown here is derived from an EMBL/GenBank/DDBJ whole genome shotgun (WGS) entry which is preliminary data.</text>
</comment>
<reference evidence="7" key="1">
    <citation type="journal article" date="2019" name="Int. J. Syst. Evol. Microbiol.">
        <title>The Global Catalogue of Microorganisms (GCM) 10K type strain sequencing project: providing services to taxonomists for standard genome sequencing and annotation.</title>
        <authorList>
            <consortium name="The Broad Institute Genomics Platform"/>
            <consortium name="The Broad Institute Genome Sequencing Center for Infectious Disease"/>
            <person name="Wu L."/>
            <person name="Ma J."/>
        </authorList>
    </citation>
    <scope>NUCLEOTIDE SEQUENCE [LARGE SCALE GENOMIC DNA]</scope>
    <source>
        <strain evidence="7">CGMCC 1.12371</strain>
    </source>
</reference>
<dbReference type="EMBL" id="JBHTCA010000030">
    <property type="protein sequence ID" value="MFC7411361.1"/>
    <property type="molecule type" value="Genomic_DNA"/>
</dbReference>
<dbReference type="PANTHER" id="PTHR11085:SF10">
    <property type="entry name" value="NAD-DEPENDENT PROTEIN DEACYLASE SIRTUIN-5, MITOCHONDRIAL-RELATED"/>
    <property type="match status" value="1"/>
</dbReference>
<dbReference type="PANTHER" id="PTHR11085">
    <property type="entry name" value="NAD-DEPENDENT PROTEIN DEACYLASE SIRTUIN-5, MITOCHONDRIAL-RELATED"/>
    <property type="match status" value="1"/>
</dbReference>
<protein>
    <recommendedName>
        <fullName evidence="1">protein acetyllysine N-acetyltransferase</fullName>
        <ecNumber evidence="1">2.3.1.286</ecNumber>
    </recommendedName>
</protein>
<evidence type="ECO:0000313" key="7">
    <source>
        <dbReference type="Proteomes" id="UP001596501"/>
    </source>
</evidence>
<evidence type="ECO:0000256" key="3">
    <source>
        <dbReference type="ARBA" id="ARBA00023027"/>
    </source>
</evidence>
<sequence>MDSHSDLIDHAADLIAQSHALVVACGAGMGVDSGLPDFRGTEGFWRAYPALGREGIEFYRIANPQAFHVNPARAWGFYGHRLNLYRQTKPHEGFSLLSGWAEKTLDGGCVFTSNVDGHFQLAAPDLKPIEECHGSIHHLQCLAGCSPQIWPADEFSPVVDEVNCLLLNEPPRCPKCGALARPNVMMFGDFDWQEERQQNQSKALEQWLSRASRPVVVEIGAGTAIPSVRHFTHRVLHELDGRLVRINPREWTVPTPRDVGIPMGALQTLQAIDRALAERW</sequence>
<evidence type="ECO:0000256" key="2">
    <source>
        <dbReference type="ARBA" id="ARBA00022679"/>
    </source>
</evidence>
<evidence type="ECO:0000259" key="5">
    <source>
        <dbReference type="PROSITE" id="PS50305"/>
    </source>
</evidence>
<dbReference type="Gene3D" id="3.40.50.1220">
    <property type="entry name" value="TPP-binding domain"/>
    <property type="match status" value="1"/>
</dbReference>
<keyword evidence="7" id="KW-1185">Reference proteome</keyword>
<accession>A0ABW2QQJ6</accession>
<feature type="domain" description="Deacetylase sirtuin-type" evidence="5">
    <location>
        <begin position="1"/>
        <end position="280"/>
    </location>
</feature>
<dbReference type="InterPro" id="IPR026591">
    <property type="entry name" value="Sirtuin_cat_small_dom_sf"/>
</dbReference>
<comment type="caution">
    <text evidence="4">Lacks conserved residue(s) required for the propagation of feature annotation.</text>
</comment>
<evidence type="ECO:0000256" key="1">
    <source>
        <dbReference type="ARBA" id="ARBA00012928"/>
    </source>
</evidence>
<organism evidence="6 7">
    <name type="scientific">Hydrogenophaga atypica</name>
    <dbReference type="NCBI Taxonomy" id="249409"/>
    <lineage>
        <taxon>Bacteria</taxon>
        <taxon>Pseudomonadati</taxon>
        <taxon>Pseudomonadota</taxon>
        <taxon>Betaproteobacteria</taxon>
        <taxon>Burkholderiales</taxon>
        <taxon>Comamonadaceae</taxon>
        <taxon>Hydrogenophaga</taxon>
    </lineage>
</organism>
<dbReference type="InterPro" id="IPR029035">
    <property type="entry name" value="DHS-like_NAD/FAD-binding_dom"/>
</dbReference>